<comment type="caution">
    <text evidence="1">The sequence shown here is derived from an EMBL/GenBank/DDBJ whole genome shotgun (WGS) entry which is preliminary data.</text>
</comment>
<proteinExistence type="predicted"/>
<dbReference type="EMBL" id="QGNW01000172">
    <property type="protein sequence ID" value="RVW88597.1"/>
    <property type="molecule type" value="Genomic_DNA"/>
</dbReference>
<gene>
    <name evidence="1" type="ORF">CK203_033078</name>
</gene>
<sequence>MIDSLRNIGLHTITFASYGEILIAGQVAFRGLRKLETTHAVSRGEISFILHPFCLER</sequence>
<evidence type="ECO:0000313" key="1">
    <source>
        <dbReference type="EMBL" id="RVW88597.1"/>
    </source>
</evidence>
<dbReference type="AlphaFoldDB" id="A0A438HVW3"/>
<organism evidence="1 2">
    <name type="scientific">Vitis vinifera</name>
    <name type="common">Grape</name>
    <dbReference type="NCBI Taxonomy" id="29760"/>
    <lineage>
        <taxon>Eukaryota</taxon>
        <taxon>Viridiplantae</taxon>
        <taxon>Streptophyta</taxon>
        <taxon>Embryophyta</taxon>
        <taxon>Tracheophyta</taxon>
        <taxon>Spermatophyta</taxon>
        <taxon>Magnoliopsida</taxon>
        <taxon>eudicotyledons</taxon>
        <taxon>Gunneridae</taxon>
        <taxon>Pentapetalae</taxon>
        <taxon>rosids</taxon>
        <taxon>Vitales</taxon>
        <taxon>Vitaceae</taxon>
        <taxon>Viteae</taxon>
        <taxon>Vitis</taxon>
    </lineage>
</organism>
<reference evidence="1 2" key="1">
    <citation type="journal article" date="2018" name="PLoS Genet.">
        <title>Population sequencing reveals clonal diversity and ancestral inbreeding in the grapevine cultivar Chardonnay.</title>
        <authorList>
            <person name="Roach M.J."/>
            <person name="Johnson D.L."/>
            <person name="Bohlmann J."/>
            <person name="van Vuuren H.J."/>
            <person name="Jones S.J."/>
            <person name="Pretorius I.S."/>
            <person name="Schmidt S.A."/>
            <person name="Borneman A.R."/>
        </authorList>
    </citation>
    <scope>NUCLEOTIDE SEQUENCE [LARGE SCALE GENOMIC DNA]</scope>
    <source>
        <strain evidence="2">cv. Chardonnay</strain>
        <tissue evidence="1">Leaf</tissue>
    </source>
</reference>
<dbReference type="Proteomes" id="UP000288805">
    <property type="component" value="Unassembled WGS sequence"/>
</dbReference>
<protein>
    <submittedName>
        <fullName evidence="1">Uncharacterized protein</fullName>
    </submittedName>
</protein>
<name>A0A438HVW3_VITVI</name>
<evidence type="ECO:0000313" key="2">
    <source>
        <dbReference type="Proteomes" id="UP000288805"/>
    </source>
</evidence>
<accession>A0A438HVW3</accession>